<accession>A0A915LA56</accession>
<protein>
    <submittedName>
        <fullName evidence="2">Uncharacterized protein</fullName>
    </submittedName>
</protein>
<keyword evidence="1" id="KW-1185">Reference proteome</keyword>
<evidence type="ECO:0000313" key="2">
    <source>
        <dbReference type="WBParaSite" id="nRc.2.0.1.t47949-RA"/>
    </source>
</evidence>
<name>A0A915LA56_ROMCU</name>
<dbReference type="Proteomes" id="UP000887565">
    <property type="component" value="Unplaced"/>
</dbReference>
<proteinExistence type="predicted"/>
<sequence length="107" mass="12051">MDATALMTANDTLTYKEDITTKRTRHLLRSTFSSTTWSYDQEDVLVDGATAGASERIWRGITGRIHPPGHFRHKVISSIAASPQNIWLKLQADLRNIRQLQLSSIVT</sequence>
<dbReference type="AlphaFoldDB" id="A0A915LA56"/>
<evidence type="ECO:0000313" key="1">
    <source>
        <dbReference type="Proteomes" id="UP000887565"/>
    </source>
</evidence>
<organism evidence="1 2">
    <name type="scientific">Romanomermis culicivorax</name>
    <name type="common">Nematode worm</name>
    <dbReference type="NCBI Taxonomy" id="13658"/>
    <lineage>
        <taxon>Eukaryota</taxon>
        <taxon>Metazoa</taxon>
        <taxon>Ecdysozoa</taxon>
        <taxon>Nematoda</taxon>
        <taxon>Enoplea</taxon>
        <taxon>Dorylaimia</taxon>
        <taxon>Mermithida</taxon>
        <taxon>Mermithoidea</taxon>
        <taxon>Mermithidae</taxon>
        <taxon>Romanomermis</taxon>
    </lineage>
</organism>
<reference evidence="2" key="1">
    <citation type="submission" date="2022-11" db="UniProtKB">
        <authorList>
            <consortium name="WormBaseParasite"/>
        </authorList>
    </citation>
    <scope>IDENTIFICATION</scope>
</reference>
<dbReference type="WBParaSite" id="nRc.2.0.1.t47949-RA">
    <property type="protein sequence ID" value="nRc.2.0.1.t47949-RA"/>
    <property type="gene ID" value="nRc.2.0.1.g47949"/>
</dbReference>